<dbReference type="Proteomes" id="UP000236742">
    <property type="component" value="Unassembled WGS sequence"/>
</dbReference>
<evidence type="ECO:0000313" key="2">
    <source>
        <dbReference type="EMBL" id="SEF63008.1"/>
    </source>
</evidence>
<dbReference type="OrthoDB" id="9799456at2"/>
<dbReference type="InterPro" id="IPR009325">
    <property type="entry name" value="DUF983"/>
</dbReference>
<gene>
    <name evidence="2" type="ORF">SAMN05421751_102317</name>
</gene>
<proteinExistence type="predicted"/>
<sequence length="133" mass="14892">MTDHAQTTAALPPERPLWTSVFHGLRTRCPRCGKGKLLHSYIKVNDTCSECGLELHHHRADDGPAYLSILIVGHIMAPLLLVVFETWRPEPMVLFSIFAVGSLVLTLYLLPRLKGLVVAFQWARRMGGFDSPD</sequence>
<dbReference type="Pfam" id="PF06170">
    <property type="entry name" value="DUF983"/>
    <property type="match status" value="1"/>
</dbReference>
<keyword evidence="1" id="KW-1133">Transmembrane helix</keyword>
<dbReference type="AlphaFoldDB" id="A0A1H5TLA9"/>
<protein>
    <submittedName>
        <fullName evidence="2">Uncharacterized conserved protein, DUF983 family</fullName>
    </submittedName>
</protein>
<reference evidence="2 3" key="1">
    <citation type="submission" date="2016-10" db="EMBL/GenBank/DDBJ databases">
        <authorList>
            <person name="de Groot N.N."/>
        </authorList>
    </citation>
    <scope>NUCLEOTIDE SEQUENCE [LARGE SCALE GENOMIC DNA]</scope>
    <source>
        <strain evidence="2 3">DSM 23413</strain>
    </source>
</reference>
<dbReference type="EMBL" id="FNVD01000002">
    <property type="protein sequence ID" value="SEF63008.1"/>
    <property type="molecule type" value="Genomic_DNA"/>
</dbReference>
<dbReference type="RefSeq" id="WP_104006949.1">
    <property type="nucleotide sequence ID" value="NZ_FNVD01000002.1"/>
</dbReference>
<feature type="transmembrane region" description="Helical" evidence="1">
    <location>
        <begin position="91"/>
        <end position="110"/>
    </location>
</feature>
<keyword evidence="1" id="KW-0472">Membrane</keyword>
<keyword evidence="1" id="KW-0812">Transmembrane</keyword>
<dbReference type="Gene3D" id="2.20.25.10">
    <property type="match status" value="1"/>
</dbReference>
<evidence type="ECO:0000256" key="1">
    <source>
        <dbReference type="SAM" id="Phobius"/>
    </source>
</evidence>
<accession>A0A1H5TLA9</accession>
<feature type="transmembrane region" description="Helical" evidence="1">
    <location>
        <begin position="65"/>
        <end position="84"/>
    </location>
</feature>
<name>A0A1H5TLA9_9RHOB</name>
<keyword evidence="3" id="KW-1185">Reference proteome</keyword>
<evidence type="ECO:0000313" key="3">
    <source>
        <dbReference type="Proteomes" id="UP000236742"/>
    </source>
</evidence>
<organism evidence="2 3">
    <name type="scientific">Jhaorihella thermophila</name>
    <dbReference type="NCBI Taxonomy" id="488547"/>
    <lineage>
        <taxon>Bacteria</taxon>
        <taxon>Pseudomonadati</taxon>
        <taxon>Pseudomonadota</taxon>
        <taxon>Alphaproteobacteria</taxon>
        <taxon>Rhodobacterales</taxon>
        <taxon>Paracoccaceae</taxon>
        <taxon>Jhaorihella</taxon>
    </lineage>
</organism>